<proteinExistence type="inferred from homology"/>
<dbReference type="Gene3D" id="3.40.50.1000">
    <property type="entry name" value="HAD superfamily/HAD-like"/>
    <property type="match status" value="1"/>
</dbReference>
<dbReference type="InterPro" id="IPR051600">
    <property type="entry name" value="Beta-PGM-like"/>
</dbReference>
<dbReference type="SFLD" id="SFLDG01135">
    <property type="entry name" value="C1.5.6:_HAD__Beta-PGM__Phospha"/>
    <property type="match status" value="1"/>
</dbReference>
<evidence type="ECO:0000313" key="5">
    <source>
        <dbReference type="EMBL" id="PMJ65749.1"/>
    </source>
</evidence>
<keyword evidence="5" id="KW-0378">Hydrolase</keyword>
<dbReference type="InterPro" id="IPR006439">
    <property type="entry name" value="HAD-SF_hydro_IA"/>
</dbReference>
<organism evidence="5 6">
    <name type="scientific">Vibrio splendidus</name>
    <dbReference type="NCBI Taxonomy" id="29497"/>
    <lineage>
        <taxon>Bacteria</taxon>
        <taxon>Pseudomonadati</taxon>
        <taxon>Pseudomonadota</taxon>
        <taxon>Gammaproteobacteria</taxon>
        <taxon>Vibrionales</taxon>
        <taxon>Vibrionaceae</taxon>
        <taxon>Vibrio</taxon>
    </lineage>
</organism>
<protein>
    <submittedName>
        <fullName evidence="5">HAD family hydrolase</fullName>
    </submittedName>
</protein>
<dbReference type="InterPro" id="IPR036412">
    <property type="entry name" value="HAD-like_sf"/>
</dbReference>
<sequence>MTNKIKAVIFDMDGVLIDAKDWHYDALNKALEIFGLTISRHDHLTTFDGLSTGEKLRMLSKVHVLPESLHGFINEMKQQYTMDITHQLCKPMFHHQYGLSKLKENGYQIAVASNSIRNTVKVMMEKSSLMEYLDFYLSNQDVSKGKPDPEIYNLAISKLGLTPQECVIVEDNEHGLRAARASGAHVLKVETIHDVNFDNINRFIQEVESNA</sequence>
<dbReference type="Gene3D" id="1.10.150.240">
    <property type="entry name" value="Putative phosphatase, domain 2"/>
    <property type="match status" value="1"/>
</dbReference>
<evidence type="ECO:0000256" key="3">
    <source>
        <dbReference type="ARBA" id="ARBA00022723"/>
    </source>
</evidence>
<reference evidence="6" key="1">
    <citation type="submission" date="2016-07" db="EMBL/GenBank/DDBJ databases">
        <title>Nontailed viruses are major unrecognized killers of bacteria in the ocean.</title>
        <authorList>
            <person name="Kauffman K."/>
            <person name="Hussain F."/>
            <person name="Yang J."/>
            <person name="Arevalo P."/>
            <person name="Brown J."/>
            <person name="Cutler M."/>
            <person name="Kelly L."/>
            <person name="Polz M.F."/>
        </authorList>
    </citation>
    <scope>NUCLEOTIDE SEQUENCE [LARGE SCALE GENOMIC DNA]</scope>
    <source>
        <strain evidence="6">10N.261.55.E11</strain>
    </source>
</reference>
<dbReference type="InterPro" id="IPR041492">
    <property type="entry name" value="HAD_2"/>
</dbReference>
<dbReference type="GO" id="GO:0016787">
    <property type="term" value="F:hydrolase activity"/>
    <property type="evidence" value="ECO:0007669"/>
    <property type="project" value="UniProtKB-KW"/>
</dbReference>
<dbReference type="Pfam" id="PF13419">
    <property type="entry name" value="HAD_2"/>
    <property type="match status" value="1"/>
</dbReference>
<dbReference type="AlphaFoldDB" id="A0A2N7FBE2"/>
<dbReference type="SFLD" id="SFLDS00003">
    <property type="entry name" value="Haloacid_Dehalogenase"/>
    <property type="match status" value="1"/>
</dbReference>
<dbReference type="SUPFAM" id="SSF56784">
    <property type="entry name" value="HAD-like"/>
    <property type="match status" value="1"/>
</dbReference>
<dbReference type="EMBL" id="MCWU01000025">
    <property type="protein sequence ID" value="PMJ65749.1"/>
    <property type="molecule type" value="Genomic_DNA"/>
</dbReference>
<dbReference type="SFLD" id="SFLDG01129">
    <property type="entry name" value="C1.5:_HAD__Beta-PGM__Phosphata"/>
    <property type="match status" value="1"/>
</dbReference>
<comment type="similarity">
    <text evidence="2">Belongs to the HAD-like hydrolase superfamily. CbbY/CbbZ/Gph/YieH family.</text>
</comment>
<name>A0A2N7FBE2_VIBSP</name>
<dbReference type="InterPro" id="IPR023198">
    <property type="entry name" value="PGP-like_dom2"/>
</dbReference>
<keyword evidence="3" id="KW-0479">Metal-binding</keyword>
<dbReference type="GO" id="GO:0046872">
    <property type="term" value="F:metal ion binding"/>
    <property type="evidence" value="ECO:0007669"/>
    <property type="project" value="UniProtKB-KW"/>
</dbReference>
<comment type="cofactor">
    <cofactor evidence="1">
        <name>Mg(2+)</name>
        <dbReference type="ChEBI" id="CHEBI:18420"/>
    </cofactor>
</comment>
<evidence type="ECO:0000256" key="1">
    <source>
        <dbReference type="ARBA" id="ARBA00001946"/>
    </source>
</evidence>
<evidence type="ECO:0000256" key="4">
    <source>
        <dbReference type="ARBA" id="ARBA00022842"/>
    </source>
</evidence>
<dbReference type="RefSeq" id="WP_076676129.1">
    <property type="nucleotide sequence ID" value="NZ_CAWMVP010000013.1"/>
</dbReference>
<gene>
    <name evidence="5" type="ORF">BCU17_19910</name>
</gene>
<evidence type="ECO:0000313" key="6">
    <source>
        <dbReference type="Proteomes" id="UP000235330"/>
    </source>
</evidence>
<dbReference type="NCBIfam" id="TIGR01509">
    <property type="entry name" value="HAD-SF-IA-v3"/>
    <property type="match status" value="1"/>
</dbReference>
<dbReference type="InterPro" id="IPR023214">
    <property type="entry name" value="HAD_sf"/>
</dbReference>
<accession>A0A2N7FBE2</accession>
<comment type="caution">
    <text evidence="5">The sequence shown here is derived from an EMBL/GenBank/DDBJ whole genome shotgun (WGS) entry which is preliminary data.</text>
</comment>
<dbReference type="Proteomes" id="UP000235330">
    <property type="component" value="Unassembled WGS sequence"/>
</dbReference>
<evidence type="ECO:0000256" key="2">
    <source>
        <dbReference type="ARBA" id="ARBA00006171"/>
    </source>
</evidence>
<dbReference type="OrthoDB" id="9800058at2"/>
<dbReference type="PANTHER" id="PTHR46193:SF9">
    <property type="entry name" value="HALOACID DEHALOGENASE-LIKE HYDROLASE DOMAIN-CONTAINING PROTEIN SGPP"/>
    <property type="match status" value="1"/>
</dbReference>
<keyword evidence="4" id="KW-0460">Magnesium</keyword>
<dbReference type="PANTHER" id="PTHR46193">
    <property type="entry name" value="6-PHOSPHOGLUCONATE PHOSPHATASE"/>
    <property type="match status" value="1"/>
</dbReference>